<dbReference type="PROSITE" id="PS50994">
    <property type="entry name" value="INTEGRASE"/>
    <property type="match status" value="1"/>
</dbReference>
<keyword evidence="3" id="KW-1185">Reference proteome</keyword>
<feature type="domain" description="Integrase catalytic" evidence="1">
    <location>
        <begin position="164"/>
        <end position="328"/>
    </location>
</feature>
<dbReference type="InterPro" id="IPR001584">
    <property type="entry name" value="Integrase_cat-core"/>
</dbReference>
<dbReference type="Proteomes" id="UP000326396">
    <property type="component" value="Linkage Group LG8"/>
</dbReference>
<proteinExistence type="predicted"/>
<dbReference type="GO" id="GO:0003676">
    <property type="term" value="F:nucleic acid binding"/>
    <property type="evidence" value="ECO:0007669"/>
    <property type="project" value="InterPro"/>
</dbReference>
<evidence type="ECO:0000259" key="1">
    <source>
        <dbReference type="PROSITE" id="PS50994"/>
    </source>
</evidence>
<dbReference type="Gene3D" id="3.30.420.10">
    <property type="entry name" value="Ribonuclease H-like superfamily/Ribonuclease H"/>
    <property type="match status" value="1"/>
</dbReference>
<gene>
    <name evidence="2" type="ORF">E3N88_38979</name>
</gene>
<dbReference type="InterPro" id="IPR050951">
    <property type="entry name" value="Retrovirus_Pol_polyprotein"/>
</dbReference>
<evidence type="ECO:0000313" key="3">
    <source>
        <dbReference type="Proteomes" id="UP000326396"/>
    </source>
</evidence>
<dbReference type="InterPro" id="IPR036397">
    <property type="entry name" value="RNaseH_sf"/>
</dbReference>
<dbReference type="Pfam" id="PF24626">
    <property type="entry name" value="SH3_Tf2-1"/>
    <property type="match status" value="1"/>
</dbReference>
<protein>
    <recommendedName>
        <fullName evidence="1">Integrase catalytic domain-containing protein</fullName>
    </recommendedName>
</protein>
<dbReference type="PANTHER" id="PTHR37984:SF5">
    <property type="entry name" value="PROTEIN NYNRIN-LIKE"/>
    <property type="match status" value="1"/>
</dbReference>
<dbReference type="SUPFAM" id="SSF53098">
    <property type="entry name" value="Ribonuclease H-like"/>
    <property type="match status" value="1"/>
</dbReference>
<comment type="caution">
    <text evidence="2">The sequence shown here is derived from an EMBL/GenBank/DDBJ whole genome shotgun (WGS) entry which is preliminary data.</text>
</comment>
<dbReference type="AlphaFoldDB" id="A0A5N6LY24"/>
<dbReference type="EMBL" id="SZYD01000018">
    <property type="protein sequence ID" value="KAD2805602.1"/>
    <property type="molecule type" value="Genomic_DNA"/>
</dbReference>
<dbReference type="GO" id="GO:0015074">
    <property type="term" value="P:DNA integration"/>
    <property type="evidence" value="ECO:0007669"/>
    <property type="project" value="InterPro"/>
</dbReference>
<dbReference type="InterPro" id="IPR016197">
    <property type="entry name" value="Chromo-like_dom_sf"/>
</dbReference>
<evidence type="ECO:0000313" key="2">
    <source>
        <dbReference type="EMBL" id="KAD2805602.1"/>
    </source>
</evidence>
<dbReference type="OrthoDB" id="1305427at2759"/>
<reference evidence="2 3" key="1">
    <citation type="submission" date="2019-05" db="EMBL/GenBank/DDBJ databases">
        <title>Mikania micrantha, genome provides insights into the molecular mechanism of rapid growth.</title>
        <authorList>
            <person name="Liu B."/>
        </authorList>
    </citation>
    <scope>NUCLEOTIDE SEQUENCE [LARGE SCALE GENOMIC DNA]</scope>
    <source>
        <strain evidence="2">NLD-2019</strain>
        <tissue evidence="2">Leaf</tissue>
    </source>
</reference>
<dbReference type="PANTHER" id="PTHR37984">
    <property type="entry name" value="PROTEIN CBG26694"/>
    <property type="match status" value="1"/>
</dbReference>
<name>A0A5N6LY24_9ASTR</name>
<dbReference type="InterPro" id="IPR056924">
    <property type="entry name" value="SH3_Tf2-1"/>
</dbReference>
<dbReference type="SUPFAM" id="SSF54160">
    <property type="entry name" value="Chromo domain-like"/>
    <property type="match status" value="1"/>
</dbReference>
<accession>A0A5N6LY24</accession>
<sequence length="524" mass="60067">MALLPHSSPLYYSHRPKEFEAPPHAEGHHPLQHKWLAKLMGYDYTIEYKQGRENVAADALSRVQGATLFTTFVSHIEPLLLQQVIESQHHDELVQAMINKLKKGEPLPKLHWNGKGALGGYSHGPTDQGDVLLEGYHKEVRETVKKCDVCSRAKHENIAASGLLQPLPIPDAIFSDISMDIIGGLPKVKRKDTIFLVVDRLSKYSHFMVLGHPFSARDVAQVFVDNIYRLPGCPASIISDRDPIFLSSFWKEFLSLQGVESKLSTAYHPQTDDQTEVANRCLECYLRCMVMDRPHMWVKWVSLAEWWYNTTFHSSLGMTPFEALYGFPPPLHIPYLPKDSGDKEVDEVMKDREAATAVLKQSLLQAQNRMKQQADKRRTDREYEKGMWVYLKLQPYMQSSLRVHKHSKLTPKYFGPFLIIDKVGKVAYKFDLPDESQIHPVFHVSLLKPAVGPPDKIIPLTEDVHFRLKPLRVLDWELVKRGSRAAMKVLVHWEGQSQQEATWEFLDDMKLRFPDLAEWVGGSF</sequence>
<dbReference type="InterPro" id="IPR012337">
    <property type="entry name" value="RNaseH-like_sf"/>
</dbReference>
<organism evidence="2 3">
    <name type="scientific">Mikania micrantha</name>
    <name type="common">bitter vine</name>
    <dbReference type="NCBI Taxonomy" id="192012"/>
    <lineage>
        <taxon>Eukaryota</taxon>
        <taxon>Viridiplantae</taxon>
        <taxon>Streptophyta</taxon>
        <taxon>Embryophyta</taxon>
        <taxon>Tracheophyta</taxon>
        <taxon>Spermatophyta</taxon>
        <taxon>Magnoliopsida</taxon>
        <taxon>eudicotyledons</taxon>
        <taxon>Gunneridae</taxon>
        <taxon>Pentapetalae</taxon>
        <taxon>asterids</taxon>
        <taxon>campanulids</taxon>
        <taxon>Asterales</taxon>
        <taxon>Asteraceae</taxon>
        <taxon>Asteroideae</taxon>
        <taxon>Heliantheae alliance</taxon>
        <taxon>Eupatorieae</taxon>
        <taxon>Mikania</taxon>
    </lineage>
</organism>